<protein>
    <submittedName>
        <fullName evidence="1">Unnamed protein product</fullName>
    </submittedName>
</protein>
<accession>A0A9W6TQ76</accession>
<comment type="caution">
    <text evidence="1">The sequence shown here is derived from an EMBL/GenBank/DDBJ whole genome shotgun (WGS) entry which is preliminary data.</text>
</comment>
<gene>
    <name evidence="1" type="ORF">Plil01_000619600</name>
</gene>
<evidence type="ECO:0000313" key="1">
    <source>
        <dbReference type="EMBL" id="GMF17092.1"/>
    </source>
</evidence>
<dbReference type="OrthoDB" id="10357653at2759"/>
<dbReference type="Proteomes" id="UP001165083">
    <property type="component" value="Unassembled WGS sequence"/>
</dbReference>
<keyword evidence="2" id="KW-1185">Reference proteome</keyword>
<dbReference type="EMBL" id="BSXW01000271">
    <property type="protein sequence ID" value="GMF17092.1"/>
    <property type="molecule type" value="Genomic_DNA"/>
</dbReference>
<organism evidence="1 2">
    <name type="scientific">Phytophthora lilii</name>
    <dbReference type="NCBI Taxonomy" id="2077276"/>
    <lineage>
        <taxon>Eukaryota</taxon>
        <taxon>Sar</taxon>
        <taxon>Stramenopiles</taxon>
        <taxon>Oomycota</taxon>
        <taxon>Peronosporomycetes</taxon>
        <taxon>Peronosporales</taxon>
        <taxon>Peronosporaceae</taxon>
        <taxon>Phytophthora</taxon>
    </lineage>
</organism>
<name>A0A9W6TQ76_9STRA</name>
<evidence type="ECO:0000313" key="2">
    <source>
        <dbReference type="Proteomes" id="UP001165083"/>
    </source>
</evidence>
<sequence>MTFSSKEANVIDAGTKIKQLQGFYRGREIVIKDAMSFIAGGLSSLPSMFKGAADSISLEKECFPHNLINADNYKSQWPLEYLDNYTGKVKVKENGETVQKDVKD</sequence>
<dbReference type="AlphaFoldDB" id="A0A9W6TQ76"/>
<proteinExistence type="predicted"/>
<reference evidence="1" key="1">
    <citation type="submission" date="2023-04" db="EMBL/GenBank/DDBJ databases">
        <title>Phytophthora lilii NBRC 32176.</title>
        <authorList>
            <person name="Ichikawa N."/>
            <person name="Sato H."/>
            <person name="Tonouchi N."/>
        </authorList>
    </citation>
    <scope>NUCLEOTIDE SEQUENCE</scope>
    <source>
        <strain evidence="1">NBRC 32176</strain>
    </source>
</reference>